<dbReference type="SUPFAM" id="SSF63712">
    <property type="entry name" value="Nicotinic receptor ligand binding domain-like"/>
    <property type="match status" value="1"/>
</dbReference>
<sequence length="372" mass="42926">MRLFSDWIQLFLIFETAFPFIVGLSTNEIPDAPTSRPPSSLKKSRDFSARHKLRAHLLESYDKLVHPVSNHSSKVVVGVGMSLIHVDINELKSTMNVDAWMRFTWKDEYLTWSPLDFDNLTKIHFSENEIWKPDILPYNNANPESLNPYHATSFLVEYTGEVLWVPPAHLKAFCRLDLRRWPQDEQTCSLKFGSWTSHANQIDMELFKNATVVEKLDFYTKDREWVVTNTSVVKNSVSYVDHPDIYADITFSFYMTRTSKSYKYIIILPCMVTMIMSICSFGLPVDSQEKLFLNGIAFIVCVLYLVYFATILPFQSTTVPFVVQIYSNTVVLIGIAIVINVAILNMTRVRKHVYPPKFLRIISLGPLEDAYF</sequence>
<dbReference type="InterPro" id="IPR036719">
    <property type="entry name" value="Neuro-gated_channel_TM_sf"/>
</dbReference>
<evidence type="ECO:0000259" key="7">
    <source>
        <dbReference type="Pfam" id="PF02931"/>
    </source>
</evidence>
<keyword evidence="3 5" id="KW-1133">Transmembrane helix</keyword>
<dbReference type="InterPro" id="IPR038050">
    <property type="entry name" value="Neuro_actylchol_rec"/>
</dbReference>
<protein>
    <submittedName>
        <fullName evidence="8">Neuronal acetylcholine receptor subunit alpha-2</fullName>
    </submittedName>
</protein>
<dbReference type="GO" id="GO:0005230">
    <property type="term" value="F:extracellular ligand-gated monoatomic ion channel activity"/>
    <property type="evidence" value="ECO:0007669"/>
    <property type="project" value="InterPro"/>
</dbReference>
<keyword evidence="8" id="KW-0675">Receptor</keyword>
<evidence type="ECO:0000256" key="3">
    <source>
        <dbReference type="ARBA" id="ARBA00022989"/>
    </source>
</evidence>
<dbReference type="InterPro" id="IPR006201">
    <property type="entry name" value="Neur_channel"/>
</dbReference>
<keyword evidence="4 5" id="KW-0472">Membrane</keyword>
<dbReference type="PANTHER" id="PTHR18945">
    <property type="entry name" value="NEUROTRANSMITTER GATED ION CHANNEL"/>
    <property type="match status" value="1"/>
</dbReference>
<dbReference type="PRINTS" id="PR00252">
    <property type="entry name" value="NRIONCHANNEL"/>
</dbReference>
<gene>
    <name evidence="8" type="primary">ACHA2</name>
</gene>
<keyword evidence="2 5" id="KW-0812">Transmembrane</keyword>
<dbReference type="Gene3D" id="1.20.58.390">
    <property type="entry name" value="Neurotransmitter-gated ion-channel transmembrane domain"/>
    <property type="match status" value="1"/>
</dbReference>
<reference evidence="8" key="1">
    <citation type="submission" date="2009-03" db="EMBL/GenBank/DDBJ databases">
        <title>Caligus rogercresseyi ESTs and full-length cDNAs.</title>
        <authorList>
            <person name="Yasuike M."/>
            <person name="von Schalburg K."/>
            <person name="Cooper G."/>
            <person name="Leong J."/>
            <person name="Jones S.R.M."/>
            <person name="Koop B.F."/>
        </authorList>
    </citation>
    <scope>NUCLEOTIDE SEQUENCE</scope>
    <source>
        <tissue evidence="8">Whole body</tissue>
    </source>
</reference>
<organism evidence="8">
    <name type="scientific">Caligus rogercresseyi</name>
    <name type="common">Sea louse</name>
    <dbReference type="NCBI Taxonomy" id="217165"/>
    <lineage>
        <taxon>Eukaryota</taxon>
        <taxon>Metazoa</taxon>
        <taxon>Ecdysozoa</taxon>
        <taxon>Arthropoda</taxon>
        <taxon>Crustacea</taxon>
        <taxon>Multicrustacea</taxon>
        <taxon>Hexanauplia</taxon>
        <taxon>Copepoda</taxon>
        <taxon>Siphonostomatoida</taxon>
        <taxon>Caligidae</taxon>
        <taxon>Caligus</taxon>
    </lineage>
</organism>
<dbReference type="Gene3D" id="2.70.170.10">
    <property type="entry name" value="Neurotransmitter-gated ion-channel ligand-binding domain"/>
    <property type="match status" value="1"/>
</dbReference>
<evidence type="ECO:0000256" key="1">
    <source>
        <dbReference type="ARBA" id="ARBA00004141"/>
    </source>
</evidence>
<evidence type="ECO:0000256" key="2">
    <source>
        <dbReference type="ARBA" id="ARBA00022692"/>
    </source>
</evidence>
<evidence type="ECO:0000256" key="5">
    <source>
        <dbReference type="SAM" id="Phobius"/>
    </source>
</evidence>
<dbReference type="CDD" id="cd18997">
    <property type="entry name" value="LGIC_ECD_nAChR"/>
    <property type="match status" value="1"/>
</dbReference>
<dbReference type="GO" id="GO:0004888">
    <property type="term" value="F:transmembrane signaling receptor activity"/>
    <property type="evidence" value="ECO:0007669"/>
    <property type="project" value="InterPro"/>
</dbReference>
<feature type="domain" description="Neurotransmitter-gated ion-channel ligand-binding" evidence="7">
    <location>
        <begin position="52"/>
        <end position="258"/>
    </location>
</feature>
<name>C1BPA3_CALRO</name>
<dbReference type="SUPFAM" id="SSF90112">
    <property type="entry name" value="Neurotransmitter-gated ion-channel transmembrane pore"/>
    <property type="match status" value="1"/>
</dbReference>
<dbReference type="CDD" id="cd19051">
    <property type="entry name" value="LGIC_TM_cation"/>
    <property type="match status" value="1"/>
</dbReference>
<feature type="transmembrane region" description="Helical" evidence="5">
    <location>
        <begin position="325"/>
        <end position="344"/>
    </location>
</feature>
<feature type="transmembrane region" description="Helical" evidence="5">
    <location>
        <begin position="264"/>
        <end position="284"/>
    </location>
</feature>
<accession>C1BPA3</accession>
<dbReference type="FunFam" id="2.70.170.10:FF:000028">
    <property type="entry name" value="AcetylCholine Receptor"/>
    <property type="match status" value="1"/>
</dbReference>
<feature type="chain" id="PRO_5002907349" evidence="6">
    <location>
        <begin position="24"/>
        <end position="372"/>
    </location>
</feature>
<feature type="signal peptide" evidence="6">
    <location>
        <begin position="1"/>
        <end position="23"/>
    </location>
</feature>
<keyword evidence="6" id="KW-0732">Signal</keyword>
<dbReference type="Pfam" id="PF02931">
    <property type="entry name" value="Neur_chan_LBD"/>
    <property type="match status" value="1"/>
</dbReference>
<dbReference type="InterPro" id="IPR006202">
    <property type="entry name" value="Neur_chan_lig-bd"/>
</dbReference>
<dbReference type="GO" id="GO:0016020">
    <property type="term" value="C:membrane"/>
    <property type="evidence" value="ECO:0007669"/>
    <property type="project" value="UniProtKB-SubCell"/>
</dbReference>
<comment type="subcellular location">
    <subcellularLocation>
        <location evidence="1">Membrane</location>
        <topology evidence="1">Multi-pass membrane protein</topology>
    </subcellularLocation>
</comment>
<proteinExistence type="evidence at transcript level"/>
<dbReference type="AlphaFoldDB" id="C1BPA3"/>
<evidence type="ECO:0000256" key="6">
    <source>
        <dbReference type="SAM" id="SignalP"/>
    </source>
</evidence>
<dbReference type="InterPro" id="IPR036734">
    <property type="entry name" value="Neur_chan_lig-bd_sf"/>
</dbReference>
<evidence type="ECO:0000313" key="8">
    <source>
        <dbReference type="EMBL" id="ACO10856.1"/>
    </source>
</evidence>
<dbReference type="EMBL" id="BT076432">
    <property type="protein sequence ID" value="ACO10856.1"/>
    <property type="molecule type" value="mRNA"/>
</dbReference>
<evidence type="ECO:0000256" key="4">
    <source>
        <dbReference type="ARBA" id="ARBA00023136"/>
    </source>
</evidence>
<feature type="transmembrane region" description="Helical" evidence="5">
    <location>
        <begin position="291"/>
        <end position="313"/>
    </location>
</feature>